<keyword evidence="1" id="KW-0238">DNA-binding</keyword>
<protein>
    <recommendedName>
        <fullName evidence="2">HTH luxR-type domain-containing protein</fullName>
    </recommendedName>
</protein>
<dbReference type="SMART" id="SM00421">
    <property type="entry name" value="HTH_LUXR"/>
    <property type="match status" value="1"/>
</dbReference>
<dbReference type="Gene3D" id="3.40.50.2300">
    <property type="match status" value="1"/>
</dbReference>
<dbReference type="Pfam" id="PF00196">
    <property type="entry name" value="GerE"/>
    <property type="match status" value="1"/>
</dbReference>
<dbReference type="PRINTS" id="PR00038">
    <property type="entry name" value="HTHLUXR"/>
</dbReference>
<proteinExistence type="predicted"/>
<dbReference type="PANTHER" id="PTHR43214">
    <property type="entry name" value="TWO-COMPONENT RESPONSE REGULATOR"/>
    <property type="match status" value="1"/>
</dbReference>
<gene>
    <name evidence="3" type="ORF">MNBD_CHLOROFLEXI01-2723</name>
</gene>
<dbReference type="InterPro" id="IPR016032">
    <property type="entry name" value="Sig_transdc_resp-reg_C-effctor"/>
</dbReference>
<dbReference type="AlphaFoldDB" id="A0A3B0VW68"/>
<dbReference type="PANTHER" id="PTHR43214:SF43">
    <property type="entry name" value="TWO-COMPONENT RESPONSE REGULATOR"/>
    <property type="match status" value="1"/>
</dbReference>
<dbReference type="SUPFAM" id="SSF46894">
    <property type="entry name" value="C-terminal effector domain of the bipartite response regulators"/>
    <property type="match status" value="1"/>
</dbReference>
<dbReference type="InterPro" id="IPR000792">
    <property type="entry name" value="Tscrpt_reg_LuxR_C"/>
</dbReference>
<sequence>GEGEGEGEFLCQWWQAGVVGYLPRQAPQQVWQQCLEVVRDGGSYFPQTVLGRLQDVAQQQMAVSLTDREQELLTYLTQGLSNKEIAIRLDVSHHTVRNNLCQLYGKLGVATREEAAGWTG</sequence>
<feature type="domain" description="HTH luxR-type" evidence="2">
    <location>
        <begin position="58"/>
        <end position="120"/>
    </location>
</feature>
<reference evidence="3" key="1">
    <citation type="submission" date="2018-06" db="EMBL/GenBank/DDBJ databases">
        <authorList>
            <person name="Zhirakovskaya E."/>
        </authorList>
    </citation>
    <scope>NUCLEOTIDE SEQUENCE</scope>
</reference>
<dbReference type="PROSITE" id="PS50043">
    <property type="entry name" value="HTH_LUXR_2"/>
    <property type="match status" value="1"/>
</dbReference>
<organism evidence="3">
    <name type="scientific">hydrothermal vent metagenome</name>
    <dbReference type="NCBI Taxonomy" id="652676"/>
    <lineage>
        <taxon>unclassified sequences</taxon>
        <taxon>metagenomes</taxon>
        <taxon>ecological metagenomes</taxon>
    </lineage>
</organism>
<dbReference type="GO" id="GO:0006355">
    <property type="term" value="P:regulation of DNA-templated transcription"/>
    <property type="evidence" value="ECO:0007669"/>
    <property type="project" value="InterPro"/>
</dbReference>
<dbReference type="EMBL" id="UOEU01001070">
    <property type="protein sequence ID" value="VAW43362.1"/>
    <property type="molecule type" value="Genomic_DNA"/>
</dbReference>
<dbReference type="CDD" id="cd06170">
    <property type="entry name" value="LuxR_C_like"/>
    <property type="match status" value="1"/>
</dbReference>
<name>A0A3B0VW68_9ZZZZ</name>
<accession>A0A3B0VW68</accession>
<evidence type="ECO:0000256" key="1">
    <source>
        <dbReference type="ARBA" id="ARBA00023125"/>
    </source>
</evidence>
<evidence type="ECO:0000259" key="2">
    <source>
        <dbReference type="PROSITE" id="PS50043"/>
    </source>
</evidence>
<dbReference type="InterPro" id="IPR039420">
    <property type="entry name" value="WalR-like"/>
</dbReference>
<feature type="non-terminal residue" evidence="3">
    <location>
        <position position="1"/>
    </location>
</feature>
<evidence type="ECO:0000313" key="3">
    <source>
        <dbReference type="EMBL" id="VAW43362.1"/>
    </source>
</evidence>
<dbReference type="GO" id="GO:0003677">
    <property type="term" value="F:DNA binding"/>
    <property type="evidence" value="ECO:0007669"/>
    <property type="project" value="UniProtKB-KW"/>
</dbReference>